<dbReference type="InterPro" id="IPR037056">
    <property type="entry name" value="RNase_H1_N_sf"/>
</dbReference>
<accession>A0A8I3A605</accession>
<dbReference type="AlphaFoldDB" id="A0A8I3A605"/>
<proteinExistence type="predicted"/>
<dbReference type="OrthoDB" id="432234at2759"/>
<dbReference type="EMBL" id="JAGFBS010000033">
    <property type="protein sequence ID" value="KAG6371598.1"/>
    <property type="molecule type" value="Genomic_DNA"/>
</dbReference>
<keyword evidence="3" id="KW-1185">Reference proteome</keyword>
<protein>
    <recommendedName>
        <fullName evidence="1">Ribonuclease H1 N-terminal domain-containing protein</fullName>
    </recommendedName>
</protein>
<dbReference type="InterPro" id="IPR009027">
    <property type="entry name" value="Ribosomal_bL9/RNase_H1_N"/>
</dbReference>
<dbReference type="Pfam" id="PF01693">
    <property type="entry name" value="Cauli_VI"/>
    <property type="match status" value="1"/>
</dbReference>
<evidence type="ECO:0000313" key="3">
    <source>
        <dbReference type="Proteomes" id="UP000683000"/>
    </source>
</evidence>
<comment type="caution">
    <text evidence="2">The sequence shown here is derived from an EMBL/GenBank/DDBJ whole genome shotgun (WGS) entry which is preliminary data.</text>
</comment>
<sequence>MPVASLRVLFSTLISCFSSNNSRRYYAVRIGRQGPRLYDNYPEFAAATLGLSGTSGKRFDNIHDAQEWLAGYLIPMASIQTSEYRIVKERPLAELGNLTFAFCLRPARYESQLERVRWNKRQCSNPDIQCSPTSIFQ</sequence>
<dbReference type="Proteomes" id="UP000683000">
    <property type="component" value="Unassembled WGS sequence"/>
</dbReference>
<evidence type="ECO:0000313" key="2">
    <source>
        <dbReference type="EMBL" id="KAG6371598.1"/>
    </source>
</evidence>
<dbReference type="SUPFAM" id="SSF55658">
    <property type="entry name" value="L9 N-domain-like"/>
    <property type="match status" value="1"/>
</dbReference>
<evidence type="ECO:0000259" key="1">
    <source>
        <dbReference type="Pfam" id="PF01693"/>
    </source>
</evidence>
<feature type="domain" description="Ribonuclease H1 N-terminal" evidence="1">
    <location>
        <begin position="24"/>
        <end position="68"/>
    </location>
</feature>
<reference evidence="2" key="1">
    <citation type="submission" date="2021-03" db="EMBL/GenBank/DDBJ databases">
        <title>Evolutionary innovations through gain and loss of genes in the ectomycorrhizal Boletales.</title>
        <authorList>
            <person name="Wu G."/>
            <person name="Miyauchi S."/>
            <person name="Morin E."/>
            <person name="Yang Z.-L."/>
            <person name="Xu J."/>
            <person name="Martin F.M."/>
        </authorList>
    </citation>
    <scope>NUCLEOTIDE SEQUENCE</scope>
    <source>
        <strain evidence="2">BR01</strain>
    </source>
</reference>
<dbReference type="InterPro" id="IPR011320">
    <property type="entry name" value="RNase_H1_N"/>
</dbReference>
<organism evidence="2 3">
    <name type="scientific">Boletus reticuloceps</name>
    <dbReference type="NCBI Taxonomy" id="495285"/>
    <lineage>
        <taxon>Eukaryota</taxon>
        <taxon>Fungi</taxon>
        <taxon>Dikarya</taxon>
        <taxon>Basidiomycota</taxon>
        <taxon>Agaricomycotina</taxon>
        <taxon>Agaricomycetes</taxon>
        <taxon>Agaricomycetidae</taxon>
        <taxon>Boletales</taxon>
        <taxon>Boletineae</taxon>
        <taxon>Boletaceae</taxon>
        <taxon>Boletoideae</taxon>
        <taxon>Boletus</taxon>
    </lineage>
</organism>
<dbReference type="Gene3D" id="3.40.970.10">
    <property type="entry name" value="Ribonuclease H1, N-terminal domain"/>
    <property type="match status" value="1"/>
</dbReference>
<gene>
    <name evidence="2" type="ORF">JVT61DRAFT_9308</name>
</gene>
<name>A0A8I3A605_9AGAM</name>